<organism evidence="1">
    <name type="scientific">marine metagenome</name>
    <dbReference type="NCBI Taxonomy" id="408172"/>
    <lineage>
        <taxon>unclassified sequences</taxon>
        <taxon>metagenomes</taxon>
        <taxon>ecological metagenomes</taxon>
    </lineage>
</organism>
<dbReference type="EMBL" id="UINC01018841">
    <property type="protein sequence ID" value="SVA79438.1"/>
    <property type="molecule type" value="Genomic_DNA"/>
</dbReference>
<proteinExistence type="predicted"/>
<dbReference type="AlphaFoldDB" id="A0A381YR00"/>
<name>A0A381YR00_9ZZZZ</name>
<reference evidence="1" key="1">
    <citation type="submission" date="2018-05" db="EMBL/GenBank/DDBJ databases">
        <authorList>
            <person name="Lanie J.A."/>
            <person name="Ng W.-L."/>
            <person name="Kazmierczak K.M."/>
            <person name="Andrzejewski T.M."/>
            <person name="Davidsen T.M."/>
            <person name="Wayne K.J."/>
            <person name="Tettelin H."/>
            <person name="Glass J.I."/>
            <person name="Rusch D."/>
            <person name="Podicherti R."/>
            <person name="Tsui H.-C.T."/>
            <person name="Winkler M.E."/>
        </authorList>
    </citation>
    <scope>NUCLEOTIDE SEQUENCE</scope>
</reference>
<accession>A0A381YR00</accession>
<evidence type="ECO:0000313" key="1">
    <source>
        <dbReference type="EMBL" id="SVA79438.1"/>
    </source>
</evidence>
<gene>
    <name evidence="1" type="ORF">METZ01_LOCUS132292</name>
</gene>
<sequence>MAPLGNLTSNRLTVRLDPERAAQLEYYASQNPMSIRSYNQVLQEALDDLLKRTVPVPGRQDLTISLPDRTAKKLYELQERGFGSLDELIAGAISAHARTLMREESEYDTIVSGFSTVASRRKMLFSDSGREQP</sequence>
<protein>
    <submittedName>
        <fullName evidence="1">Uncharacterized protein</fullName>
    </submittedName>
</protein>